<keyword evidence="3" id="KW-0560">Oxidoreductase</keyword>
<comment type="similarity">
    <text evidence="1">Belongs to the short-chain dehydrogenases/reductases (SDR) family.</text>
</comment>
<organism evidence="4 5">
    <name type="scientific">Dillenia turbinata</name>
    <dbReference type="NCBI Taxonomy" id="194707"/>
    <lineage>
        <taxon>Eukaryota</taxon>
        <taxon>Viridiplantae</taxon>
        <taxon>Streptophyta</taxon>
        <taxon>Embryophyta</taxon>
        <taxon>Tracheophyta</taxon>
        <taxon>Spermatophyta</taxon>
        <taxon>Magnoliopsida</taxon>
        <taxon>eudicotyledons</taxon>
        <taxon>Gunneridae</taxon>
        <taxon>Pentapetalae</taxon>
        <taxon>Dilleniales</taxon>
        <taxon>Dilleniaceae</taxon>
        <taxon>Dillenia</taxon>
    </lineage>
</organism>
<protein>
    <submittedName>
        <fullName evidence="4">Uncharacterized protein</fullName>
    </submittedName>
</protein>
<accession>A0AAN8UY52</accession>
<evidence type="ECO:0000256" key="2">
    <source>
        <dbReference type="ARBA" id="ARBA00022857"/>
    </source>
</evidence>
<evidence type="ECO:0000313" key="4">
    <source>
        <dbReference type="EMBL" id="KAK6920166.1"/>
    </source>
</evidence>
<evidence type="ECO:0000256" key="3">
    <source>
        <dbReference type="ARBA" id="ARBA00023002"/>
    </source>
</evidence>
<reference evidence="4 5" key="1">
    <citation type="submission" date="2023-12" db="EMBL/GenBank/DDBJ databases">
        <title>A high-quality genome assembly for Dillenia turbinata (Dilleniales).</title>
        <authorList>
            <person name="Chanderbali A."/>
        </authorList>
    </citation>
    <scope>NUCLEOTIDE SEQUENCE [LARGE SCALE GENOMIC DNA]</scope>
    <source>
        <strain evidence="4">LSX21</strain>
        <tissue evidence="4">Leaf</tissue>
    </source>
</reference>
<evidence type="ECO:0000313" key="5">
    <source>
        <dbReference type="Proteomes" id="UP001370490"/>
    </source>
</evidence>
<keyword evidence="5" id="KW-1185">Reference proteome</keyword>
<dbReference type="InterPro" id="IPR002347">
    <property type="entry name" value="SDR_fam"/>
</dbReference>
<dbReference type="SUPFAM" id="SSF51735">
    <property type="entry name" value="NAD(P)-binding Rossmann-fold domains"/>
    <property type="match status" value="1"/>
</dbReference>
<comment type="caution">
    <text evidence="4">The sequence shown here is derived from an EMBL/GenBank/DDBJ whole genome shotgun (WGS) entry which is preliminary data.</text>
</comment>
<dbReference type="GO" id="GO:0016491">
    <property type="term" value="F:oxidoreductase activity"/>
    <property type="evidence" value="ECO:0007669"/>
    <property type="project" value="UniProtKB-KW"/>
</dbReference>
<dbReference type="Proteomes" id="UP001370490">
    <property type="component" value="Unassembled WGS sequence"/>
</dbReference>
<dbReference type="AlphaFoldDB" id="A0AAN8UY52"/>
<keyword evidence="2" id="KW-0521">NADP</keyword>
<dbReference type="EMBL" id="JBAMMX010000021">
    <property type="protein sequence ID" value="KAK6920166.1"/>
    <property type="molecule type" value="Genomic_DNA"/>
</dbReference>
<name>A0AAN8UY52_9MAGN</name>
<dbReference type="Pfam" id="PF00106">
    <property type="entry name" value="adh_short"/>
    <property type="match status" value="1"/>
</dbReference>
<dbReference type="GO" id="GO:0016020">
    <property type="term" value="C:membrane"/>
    <property type="evidence" value="ECO:0007669"/>
    <property type="project" value="TreeGrafter"/>
</dbReference>
<evidence type="ECO:0000256" key="1">
    <source>
        <dbReference type="ARBA" id="ARBA00006484"/>
    </source>
</evidence>
<proteinExistence type="inferred from homology"/>
<gene>
    <name evidence="4" type="ORF">RJ641_016070</name>
</gene>
<dbReference type="InterPro" id="IPR036291">
    <property type="entry name" value="NAD(P)-bd_dom_sf"/>
</dbReference>
<dbReference type="Gene3D" id="3.40.50.720">
    <property type="entry name" value="NAD(P)-binding Rossmann-like Domain"/>
    <property type="match status" value="1"/>
</dbReference>
<dbReference type="PANTHER" id="PTHR43490">
    <property type="entry name" value="(+)-NEOMENTHOL DEHYDROGENASE"/>
    <property type="match status" value="1"/>
</dbReference>
<sequence>MQAAGWTNGGPEALKNLRQTGCSHKVLHQLDVTQPASIQALADSVKTKFWRLGILVNNASVDGADIDYDAS</sequence>
<dbReference type="PANTHER" id="PTHR43490:SF117">
    <property type="entry name" value="SHORT-CHAIN DEHYDROGENASE_REDUCTASE"/>
    <property type="match status" value="1"/>
</dbReference>